<feature type="transmembrane region" description="Helical" evidence="2">
    <location>
        <begin position="213"/>
        <end position="232"/>
    </location>
</feature>
<dbReference type="RefSeq" id="WP_074714302.1">
    <property type="nucleotide sequence ID" value="NZ_FNWV01000001.1"/>
</dbReference>
<evidence type="ECO:0000256" key="2">
    <source>
        <dbReference type="SAM" id="Phobius"/>
    </source>
</evidence>
<dbReference type="AlphaFoldDB" id="A0A1H6I3H0"/>
<protein>
    <submittedName>
        <fullName evidence="3">Uncharacterized protein</fullName>
    </submittedName>
</protein>
<dbReference type="Proteomes" id="UP000183190">
    <property type="component" value="Unassembled WGS sequence"/>
</dbReference>
<sequence length="233" mass="25039">MQDKQQNNDLNDILSAFKSAASDDENSSGQKMSSEEAAAKVEEMFAQARAQSTGKKKKRGSSSAEEAPASFELPETAPEPSEAAEKSTGIFTGTKEKKESAKTKDERLQSDVAALSAELTEGRLSSEEAEKKISEMLTLASSQNQKKTKNSAYSPKTVEVIVLTVIAVLLFVITMDSGLPGPLSPVAILIPALFGIGYRYFKKQLPIRKAVSESIPHIIISAVFMIGVILALI</sequence>
<name>A0A1H6I3H0_RUMFL</name>
<gene>
    <name evidence="3" type="ORF">SAMN02910265_00493</name>
</gene>
<evidence type="ECO:0000313" key="4">
    <source>
        <dbReference type="Proteomes" id="UP000183190"/>
    </source>
</evidence>
<dbReference type="EMBL" id="FNWV01000001">
    <property type="protein sequence ID" value="SEH41226.1"/>
    <property type="molecule type" value="Genomic_DNA"/>
</dbReference>
<organism evidence="3 4">
    <name type="scientific">Ruminococcus flavefaciens</name>
    <dbReference type="NCBI Taxonomy" id="1265"/>
    <lineage>
        <taxon>Bacteria</taxon>
        <taxon>Bacillati</taxon>
        <taxon>Bacillota</taxon>
        <taxon>Clostridia</taxon>
        <taxon>Eubacteriales</taxon>
        <taxon>Oscillospiraceae</taxon>
        <taxon>Ruminococcus</taxon>
    </lineage>
</organism>
<evidence type="ECO:0000313" key="3">
    <source>
        <dbReference type="EMBL" id="SEH41226.1"/>
    </source>
</evidence>
<feature type="compositionally biased region" description="Basic and acidic residues" evidence="1">
    <location>
        <begin position="94"/>
        <end position="109"/>
    </location>
</feature>
<dbReference type="OrthoDB" id="1820902at2"/>
<feature type="transmembrane region" description="Helical" evidence="2">
    <location>
        <begin position="157"/>
        <end position="175"/>
    </location>
</feature>
<accession>A0A1H6I3H0</accession>
<keyword evidence="2" id="KW-1133">Transmembrane helix</keyword>
<feature type="compositionally biased region" description="Low complexity" evidence="1">
    <location>
        <begin position="61"/>
        <end position="81"/>
    </location>
</feature>
<feature type="compositionally biased region" description="Polar residues" evidence="1">
    <location>
        <begin position="1"/>
        <end position="10"/>
    </location>
</feature>
<evidence type="ECO:0000256" key="1">
    <source>
        <dbReference type="SAM" id="MobiDB-lite"/>
    </source>
</evidence>
<keyword evidence="2" id="KW-0472">Membrane</keyword>
<keyword evidence="2" id="KW-0812">Transmembrane</keyword>
<feature type="region of interest" description="Disordered" evidence="1">
    <location>
        <begin position="1"/>
        <end position="109"/>
    </location>
</feature>
<proteinExistence type="predicted"/>
<feature type="transmembrane region" description="Helical" evidence="2">
    <location>
        <begin position="181"/>
        <end position="201"/>
    </location>
</feature>
<feature type="compositionally biased region" description="Basic and acidic residues" evidence="1">
    <location>
        <begin position="33"/>
        <end position="43"/>
    </location>
</feature>
<reference evidence="3 4" key="1">
    <citation type="submission" date="2016-10" db="EMBL/GenBank/DDBJ databases">
        <authorList>
            <person name="de Groot N.N."/>
        </authorList>
    </citation>
    <scope>NUCLEOTIDE SEQUENCE [LARGE SCALE GENOMIC DNA]</scope>
    <source>
        <strain evidence="3 4">YAD2003</strain>
    </source>
</reference>